<dbReference type="Pfam" id="PF13181">
    <property type="entry name" value="TPR_8"/>
    <property type="match status" value="1"/>
</dbReference>
<keyword evidence="2" id="KW-1133">Transmembrane helix</keyword>
<dbReference type="Proteomes" id="UP000824014">
    <property type="component" value="Unassembled WGS sequence"/>
</dbReference>
<dbReference type="SUPFAM" id="SSF48452">
    <property type="entry name" value="TPR-like"/>
    <property type="match status" value="1"/>
</dbReference>
<gene>
    <name evidence="3" type="ORF">H9816_06215</name>
</gene>
<sequence>MSASANAKNKQAEQHVDPEQKIETALDKTELFFEKHTKQLLIGLLVVVVIVGGFFAYRYLILQPRNEKAAEMMFVAEQQFAADNYEAALKGDGSNAGFLDVVERYGSTRTGRLAAHYAGICYMKQGDLDAAMTCLEQYRPVKGAPGVIINAQNFGLRGDIHVNRGEYAKAQEMYSRAVEAADNVLTTPYYLRKLAFVYAAQGNAQEAVKICQRIKIQYAGSLEARDIDKLIGEFGQQGK</sequence>
<name>A0A9D2DED8_9BACT</name>
<reference evidence="3" key="2">
    <citation type="submission" date="2021-04" db="EMBL/GenBank/DDBJ databases">
        <authorList>
            <person name="Gilroy R."/>
        </authorList>
    </citation>
    <scope>NUCLEOTIDE SEQUENCE</scope>
    <source>
        <strain evidence="3">ChiHjej11B10-19426</strain>
    </source>
</reference>
<evidence type="ECO:0000256" key="2">
    <source>
        <dbReference type="SAM" id="Phobius"/>
    </source>
</evidence>
<evidence type="ECO:0000256" key="1">
    <source>
        <dbReference type="PROSITE-ProRule" id="PRU00339"/>
    </source>
</evidence>
<dbReference type="Pfam" id="PF13174">
    <property type="entry name" value="TPR_6"/>
    <property type="match status" value="2"/>
</dbReference>
<reference evidence="3" key="1">
    <citation type="journal article" date="2021" name="PeerJ">
        <title>Extensive microbial diversity within the chicken gut microbiome revealed by metagenomics and culture.</title>
        <authorList>
            <person name="Gilroy R."/>
            <person name="Ravi A."/>
            <person name="Getino M."/>
            <person name="Pursley I."/>
            <person name="Horton D.L."/>
            <person name="Alikhan N.F."/>
            <person name="Baker D."/>
            <person name="Gharbi K."/>
            <person name="Hall N."/>
            <person name="Watson M."/>
            <person name="Adriaenssens E.M."/>
            <person name="Foster-Nyarko E."/>
            <person name="Jarju S."/>
            <person name="Secka A."/>
            <person name="Antonio M."/>
            <person name="Oren A."/>
            <person name="Chaudhuri R.R."/>
            <person name="La Ragione R."/>
            <person name="Hildebrand F."/>
            <person name="Pallen M.J."/>
        </authorList>
    </citation>
    <scope>NUCLEOTIDE SEQUENCE</scope>
    <source>
        <strain evidence="3">ChiHjej11B10-19426</strain>
    </source>
</reference>
<keyword evidence="2" id="KW-0812">Transmembrane</keyword>
<evidence type="ECO:0000313" key="3">
    <source>
        <dbReference type="EMBL" id="HIZ15487.1"/>
    </source>
</evidence>
<feature type="transmembrane region" description="Helical" evidence="2">
    <location>
        <begin position="40"/>
        <end position="60"/>
    </location>
</feature>
<organism evidence="3 4">
    <name type="scientific">Candidatus Tidjanibacter faecipullorum</name>
    <dbReference type="NCBI Taxonomy" id="2838766"/>
    <lineage>
        <taxon>Bacteria</taxon>
        <taxon>Pseudomonadati</taxon>
        <taxon>Bacteroidota</taxon>
        <taxon>Bacteroidia</taxon>
        <taxon>Bacteroidales</taxon>
        <taxon>Rikenellaceae</taxon>
        <taxon>Tidjanibacter</taxon>
    </lineage>
</organism>
<feature type="repeat" description="TPR" evidence="1">
    <location>
        <begin position="151"/>
        <end position="184"/>
    </location>
</feature>
<dbReference type="InterPro" id="IPR019734">
    <property type="entry name" value="TPR_rpt"/>
</dbReference>
<comment type="caution">
    <text evidence="3">The sequence shown here is derived from an EMBL/GenBank/DDBJ whole genome shotgun (WGS) entry which is preliminary data.</text>
</comment>
<dbReference type="Gene3D" id="1.25.40.10">
    <property type="entry name" value="Tetratricopeptide repeat domain"/>
    <property type="match status" value="2"/>
</dbReference>
<dbReference type="EMBL" id="DXCC01000020">
    <property type="protein sequence ID" value="HIZ15487.1"/>
    <property type="molecule type" value="Genomic_DNA"/>
</dbReference>
<keyword evidence="2" id="KW-0472">Membrane</keyword>
<accession>A0A9D2DED8</accession>
<dbReference type="AlphaFoldDB" id="A0A9D2DED8"/>
<keyword evidence="1" id="KW-0802">TPR repeat</keyword>
<proteinExistence type="predicted"/>
<protein>
    <recommendedName>
        <fullName evidence="5">Tetratricopeptide repeat protein</fullName>
    </recommendedName>
</protein>
<dbReference type="InterPro" id="IPR011990">
    <property type="entry name" value="TPR-like_helical_dom_sf"/>
</dbReference>
<dbReference type="PROSITE" id="PS50005">
    <property type="entry name" value="TPR"/>
    <property type="match status" value="1"/>
</dbReference>
<evidence type="ECO:0000313" key="4">
    <source>
        <dbReference type="Proteomes" id="UP000824014"/>
    </source>
</evidence>
<evidence type="ECO:0008006" key="5">
    <source>
        <dbReference type="Google" id="ProtNLM"/>
    </source>
</evidence>